<gene>
    <name evidence="3" type="ORF">FQY79_14270</name>
</gene>
<dbReference type="Proteomes" id="UP000315949">
    <property type="component" value="Unassembled WGS sequence"/>
</dbReference>
<comment type="caution">
    <text evidence="3">The sequence shown here is derived from an EMBL/GenBank/DDBJ whole genome shotgun (WGS) entry which is preliminary data.</text>
</comment>
<keyword evidence="4" id="KW-1185">Reference proteome</keyword>
<reference evidence="3 4" key="1">
    <citation type="submission" date="2019-07" db="EMBL/GenBank/DDBJ databases">
        <title>Luteimonas sp. YD-1 nov., isolated from acidic soil.</title>
        <authorList>
            <person name="Zhou J."/>
        </authorList>
    </citation>
    <scope>NUCLEOTIDE SEQUENCE [LARGE SCALE GENOMIC DNA]</scope>
    <source>
        <strain evidence="3 4">YD-1</strain>
    </source>
</reference>
<evidence type="ECO:0000256" key="1">
    <source>
        <dbReference type="SAM" id="Coils"/>
    </source>
</evidence>
<name>A0A5C5TUY5_9GAMM</name>
<evidence type="ECO:0008006" key="5">
    <source>
        <dbReference type="Google" id="ProtNLM"/>
    </source>
</evidence>
<dbReference type="RefSeq" id="WP_146313560.1">
    <property type="nucleotide sequence ID" value="NZ_VOHE01000010.1"/>
</dbReference>
<feature type="signal peptide" evidence="2">
    <location>
        <begin position="1"/>
        <end position="28"/>
    </location>
</feature>
<dbReference type="AlphaFoldDB" id="A0A5C5TUY5"/>
<feature type="coiled-coil region" evidence="1">
    <location>
        <begin position="33"/>
        <end position="60"/>
    </location>
</feature>
<accession>A0A5C5TUY5</accession>
<dbReference type="InterPro" id="IPR045748">
    <property type="entry name" value="DcaP"/>
</dbReference>
<dbReference type="SUPFAM" id="SSF56935">
    <property type="entry name" value="Porins"/>
    <property type="match status" value="1"/>
</dbReference>
<protein>
    <recommendedName>
        <fullName evidence="5">Porin</fullName>
    </recommendedName>
</protein>
<dbReference type="Pfam" id="PF19577">
    <property type="entry name" value="DcaP"/>
    <property type="match status" value="1"/>
</dbReference>
<evidence type="ECO:0000256" key="2">
    <source>
        <dbReference type="SAM" id="SignalP"/>
    </source>
</evidence>
<evidence type="ECO:0000313" key="3">
    <source>
        <dbReference type="EMBL" id="TWT17045.1"/>
    </source>
</evidence>
<sequence length="455" mass="49270">MTTKRRHPRRLLASAVLVALAAPGLAFAQTAKEVELEARVAQLEAQIQALLQAQQQQQQSITQAQTRLDEVQVAQTAKPVQSKPILANPDAVFTYGGFIKLDAMATDTSDGVIAEGSAGRMFYVPSTIPVAADGAEPDTDPYTDVHAAFSRFWFAADHTTENGNKFRGFIEADLFGGGTSNLGNEVSTNTHGITIRHAYVTWNNWLAGQTWSNFQDVAALPEAVDFVGVTEGTTFVRQAQIRYTSGPFSVSLENPHTTVSNVVNAARNNAGGNDLMPDLTARYVAKGDWGHFSAAGLLRQLKSGDETTTGAAFSLSGRFNLGASDDIRWMANYGEGIGRYMGFGLGADAVADANGRLHAQTGAGGFVAWRHAFTPELRSNLMYSVAAFDNDRNLAGWGLDSWAAVERAHSFHANLIYSPFPKLDIGAEIGWGQRELEDSRKGDLRRIQTTVKYTF</sequence>
<keyword evidence="2" id="KW-0732">Signal</keyword>
<keyword evidence="1" id="KW-0175">Coiled coil</keyword>
<organism evidence="3 4">
    <name type="scientific">Luteimonas wenzhouensis</name>
    <dbReference type="NCBI Taxonomy" id="2599615"/>
    <lineage>
        <taxon>Bacteria</taxon>
        <taxon>Pseudomonadati</taxon>
        <taxon>Pseudomonadota</taxon>
        <taxon>Gammaproteobacteria</taxon>
        <taxon>Lysobacterales</taxon>
        <taxon>Lysobacteraceae</taxon>
        <taxon>Luteimonas</taxon>
    </lineage>
</organism>
<dbReference type="OrthoDB" id="190887at2"/>
<evidence type="ECO:0000313" key="4">
    <source>
        <dbReference type="Proteomes" id="UP000315949"/>
    </source>
</evidence>
<proteinExistence type="predicted"/>
<feature type="chain" id="PRO_5022981115" description="Porin" evidence="2">
    <location>
        <begin position="29"/>
        <end position="455"/>
    </location>
</feature>
<dbReference type="EMBL" id="VOHE01000010">
    <property type="protein sequence ID" value="TWT17045.1"/>
    <property type="molecule type" value="Genomic_DNA"/>
</dbReference>